<accession>B8CBF4</accession>
<dbReference type="PaxDb" id="35128-Thaps9475"/>
<dbReference type="RefSeq" id="XP_002293383.1">
    <property type="nucleotide sequence ID" value="XM_002293347.1"/>
</dbReference>
<gene>
    <name evidence="2" type="ORF">THAPSDRAFT_9475</name>
</gene>
<reference evidence="2 3" key="1">
    <citation type="journal article" date="2004" name="Science">
        <title>The genome of the diatom Thalassiosira pseudonana: ecology, evolution, and metabolism.</title>
        <authorList>
            <person name="Armbrust E.V."/>
            <person name="Berges J.A."/>
            <person name="Bowler C."/>
            <person name="Green B.R."/>
            <person name="Martinez D."/>
            <person name="Putnam N.H."/>
            <person name="Zhou S."/>
            <person name="Allen A.E."/>
            <person name="Apt K.E."/>
            <person name="Bechner M."/>
            <person name="Brzezinski M.A."/>
            <person name="Chaal B.K."/>
            <person name="Chiovitti A."/>
            <person name="Davis A.K."/>
            <person name="Demarest M.S."/>
            <person name="Detter J.C."/>
            <person name="Glavina T."/>
            <person name="Goodstein D."/>
            <person name="Hadi M.Z."/>
            <person name="Hellsten U."/>
            <person name="Hildebrand M."/>
            <person name="Jenkins B.D."/>
            <person name="Jurka J."/>
            <person name="Kapitonov V.V."/>
            <person name="Kroger N."/>
            <person name="Lau W.W."/>
            <person name="Lane T.W."/>
            <person name="Larimer F.W."/>
            <person name="Lippmeier J.C."/>
            <person name="Lucas S."/>
            <person name="Medina M."/>
            <person name="Montsant A."/>
            <person name="Obornik M."/>
            <person name="Parker M.S."/>
            <person name="Palenik B."/>
            <person name="Pazour G.J."/>
            <person name="Richardson P.M."/>
            <person name="Rynearson T.A."/>
            <person name="Saito M.A."/>
            <person name="Schwartz D.C."/>
            <person name="Thamatrakoln K."/>
            <person name="Valentin K."/>
            <person name="Vardi A."/>
            <person name="Wilkerson F.P."/>
            <person name="Rokhsar D.S."/>
        </authorList>
    </citation>
    <scope>NUCLEOTIDE SEQUENCE [LARGE SCALE GENOMIC DNA]</scope>
    <source>
        <strain evidence="2 3">CCMP1335</strain>
    </source>
</reference>
<feature type="compositionally biased region" description="Polar residues" evidence="1">
    <location>
        <begin position="86"/>
        <end position="106"/>
    </location>
</feature>
<dbReference type="Proteomes" id="UP000001449">
    <property type="component" value="Chromosome 13"/>
</dbReference>
<dbReference type="HOGENOM" id="CLU_1067444_0_0_1"/>
<name>B8CBF4_THAPS</name>
<sequence>MPSRLRRSSRLAAKSQPDDVNIVLSASPPTPRRRSSSRTNKRDSLSMLPQTPQTAKAATTKQRVSSPATATTTPSTPSSILKRKGSSSTRAHSSATPTYNKSSKIARQSSIVTPAAGVKFGANSVAEFNRRDPPTRIELMSTNMTMELFPTDTAVPSNDDDEETKRNEAILAKWDDSFDDVSDDEETSSSDDEFACGENIHEIDGGYAVVTEEEIDNHIMASPHITRRSPKNVKRPVMREDTVFCKTCNRGVIRTIKYFYE</sequence>
<reference evidence="2 3" key="2">
    <citation type="journal article" date="2008" name="Nature">
        <title>The Phaeodactylum genome reveals the evolutionary history of diatom genomes.</title>
        <authorList>
            <person name="Bowler C."/>
            <person name="Allen A.E."/>
            <person name="Badger J.H."/>
            <person name="Grimwood J."/>
            <person name="Jabbari K."/>
            <person name="Kuo A."/>
            <person name="Maheswari U."/>
            <person name="Martens C."/>
            <person name="Maumus F."/>
            <person name="Otillar R.P."/>
            <person name="Rayko E."/>
            <person name="Salamov A."/>
            <person name="Vandepoele K."/>
            <person name="Beszteri B."/>
            <person name="Gruber A."/>
            <person name="Heijde M."/>
            <person name="Katinka M."/>
            <person name="Mock T."/>
            <person name="Valentin K."/>
            <person name="Verret F."/>
            <person name="Berges J.A."/>
            <person name="Brownlee C."/>
            <person name="Cadoret J.P."/>
            <person name="Chiovitti A."/>
            <person name="Choi C.J."/>
            <person name="Coesel S."/>
            <person name="De Martino A."/>
            <person name="Detter J.C."/>
            <person name="Durkin C."/>
            <person name="Falciatore A."/>
            <person name="Fournet J."/>
            <person name="Haruta M."/>
            <person name="Huysman M.J."/>
            <person name="Jenkins B.D."/>
            <person name="Jiroutova K."/>
            <person name="Jorgensen R.E."/>
            <person name="Joubert Y."/>
            <person name="Kaplan A."/>
            <person name="Kroger N."/>
            <person name="Kroth P.G."/>
            <person name="La Roche J."/>
            <person name="Lindquist E."/>
            <person name="Lommer M."/>
            <person name="Martin-Jezequel V."/>
            <person name="Lopez P.J."/>
            <person name="Lucas S."/>
            <person name="Mangogna M."/>
            <person name="McGinnis K."/>
            <person name="Medlin L.K."/>
            <person name="Montsant A."/>
            <person name="Oudot-Le Secq M.P."/>
            <person name="Napoli C."/>
            <person name="Obornik M."/>
            <person name="Parker M.S."/>
            <person name="Petit J.L."/>
            <person name="Porcel B.M."/>
            <person name="Poulsen N."/>
            <person name="Robison M."/>
            <person name="Rychlewski L."/>
            <person name="Rynearson T.A."/>
            <person name="Schmutz J."/>
            <person name="Shapiro H."/>
            <person name="Siaut M."/>
            <person name="Stanley M."/>
            <person name="Sussman M.R."/>
            <person name="Taylor A.R."/>
            <person name="Vardi A."/>
            <person name="von Dassow P."/>
            <person name="Vyverman W."/>
            <person name="Willis A."/>
            <person name="Wyrwicz L.S."/>
            <person name="Rokhsar D.S."/>
            <person name="Weissenbach J."/>
            <person name="Armbrust E.V."/>
            <person name="Green B.R."/>
            <person name="Van de Peer Y."/>
            <person name="Grigoriev I.V."/>
        </authorList>
    </citation>
    <scope>NUCLEOTIDE SEQUENCE [LARGE SCALE GENOMIC DNA]</scope>
    <source>
        <strain evidence="2 3">CCMP1335</strain>
    </source>
</reference>
<protein>
    <submittedName>
        <fullName evidence="2">Uncharacterized protein</fullName>
    </submittedName>
</protein>
<evidence type="ECO:0000256" key="1">
    <source>
        <dbReference type="SAM" id="MobiDB-lite"/>
    </source>
</evidence>
<dbReference type="AlphaFoldDB" id="B8CBF4"/>
<dbReference type="EMBL" id="CM000648">
    <property type="protein sequence ID" value="EED89119.1"/>
    <property type="molecule type" value="Genomic_DNA"/>
</dbReference>
<evidence type="ECO:0000313" key="3">
    <source>
        <dbReference type="Proteomes" id="UP000001449"/>
    </source>
</evidence>
<organism evidence="2 3">
    <name type="scientific">Thalassiosira pseudonana</name>
    <name type="common">Marine diatom</name>
    <name type="synonym">Cyclotella nana</name>
    <dbReference type="NCBI Taxonomy" id="35128"/>
    <lineage>
        <taxon>Eukaryota</taxon>
        <taxon>Sar</taxon>
        <taxon>Stramenopiles</taxon>
        <taxon>Ochrophyta</taxon>
        <taxon>Bacillariophyta</taxon>
        <taxon>Coscinodiscophyceae</taxon>
        <taxon>Thalassiosirophycidae</taxon>
        <taxon>Thalassiosirales</taxon>
        <taxon>Thalassiosiraceae</taxon>
        <taxon>Thalassiosira</taxon>
    </lineage>
</organism>
<feature type="compositionally biased region" description="Low complexity" evidence="1">
    <location>
        <begin position="49"/>
        <end position="79"/>
    </location>
</feature>
<dbReference type="KEGG" id="tps:THAPSDRAFT_9475"/>
<proteinExistence type="predicted"/>
<evidence type="ECO:0000313" key="2">
    <source>
        <dbReference type="EMBL" id="EED89119.1"/>
    </source>
</evidence>
<feature type="region of interest" description="Disordered" evidence="1">
    <location>
        <begin position="1"/>
        <end position="106"/>
    </location>
</feature>
<dbReference type="InParanoid" id="B8CBF4"/>
<keyword evidence="3" id="KW-1185">Reference proteome</keyword>
<dbReference type="GeneID" id="7446931"/>